<gene>
    <name evidence="1" type="ORF">PFL603g_00110</name>
</gene>
<dbReference type="AlphaFoldDB" id="A0A120G5K5"/>
<reference evidence="1 2" key="1">
    <citation type="submission" date="2015-05" db="EMBL/GenBank/DDBJ databases">
        <title>A genomic and transcriptomic approach to investigate the blue pigment phenotype in Pseudomonas fluorescens.</title>
        <authorList>
            <person name="Andreani N.A."/>
            <person name="Cardazzo B."/>
        </authorList>
    </citation>
    <scope>NUCLEOTIDE SEQUENCE [LARGE SCALE GENOMIC DNA]</scope>
    <source>
        <strain evidence="1 2">Ps_40</strain>
    </source>
</reference>
<dbReference type="Proteomes" id="UP000063434">
    <property type="component" value="Unassembled WGS sequence"/>
</dbReference>
<name>A0A120G5K5_PSEFL</name>
<accession>A0A120G5K5</accession>
<comment type="caution">
    <text evidence="1">The sequence shown here is derived from an EMBL/GenBank/DDBJ whole genome shotgun (WGS) entry which is preliminary data.</text>
</comment>
<evidence type="ECO:0000313" key="1">
    <source>
        <dbReference type="EMBL" id="KWV84284.1"/>
    </source>
</evidence>
<protein>
    <submittedName>
        <fullName evidence="1">Uncharacterized protein</fullName>
    </submittedName>
</protein>
<evidence type="ECO:0000313" key="2">
    <source>
        <dbReference type="Proteomes" id="UP000063434"/>
    </source>
</evidence>
<organism evidence="1 2">
    <name type="scientific">Pseudomonas fluorescens</name>
    <dbReference type="NCBI Taxonomy" id="294"/>
    <lineage>
        <taxon>Bacteria</taxon>
        <taxon>Pseudomonadati</taxon>
        <taxon>Pseudomonadota</taxon>
        <taxon>Gammaproteobacteria</taxon>
        <taxon>Pseudomonadales</taxon>
        <taxon>Pseudomonadaceae</taxon>
        <taxon>Pseudomonas</taxon>
    </lineage>
</organism>
<sequence length="39" mass="4271">MATWIFSVGISSQKQGENDTRPVTGFIYNSVKNSVHTGI</sequence>
<proteinExistence type="predicted"/>
<dbReference type="EMBL" id="LCYC01000002">
    <property type="protein sequence ID" value="KWV84284.1"/>
    <property type="molecule type" value="Genomic_DNA"/>
</dbReference>